<evidence type="ECO:0000259" key="6">
    <source>
        <dbReference type="PROSITE" id="PS52015"/>
    </source>
</evidence>
<comment type="caution">
    <text evidence="7">The sequence shown here is derived from an EMBL/GenBank/DDBJ whole genome shotgun (WGS) entry which is preliminary data.</text>
</comment>
<feature type="signal peptide" evidence="5">
    <location>
        <begin position="1"/>
        <end position="24"/>
    </location>
</feature>
<dbReference type="SUPFAM" id="SSF74653">
    <property type="entry name" value="TolA/TonB C-terminal domain"/>
    <property type="match status" value="2"/>
</dbReference>
<proteinExistence type="predicted"/>
<dbReference type="GO" id="GO:0016020">
    <property type="term" value="C:membrane"/>
    <property type="evidence" value="ECO:0007669"/>
    <property type="project" value="UniProtKB-SubCell"/>
</dbReference>
<feature type="chain" id="PRO_5001993609" description="TonB C-terminal domain-containing protein" evidence="5">
    <location>
        <begin position="25"/>
        <end position="384"/>
    </location>
</feature>
<feature type="domain" description="TonB C-terminal" evidence="6">
    <location>
        <begin position="177"/>
        <end position="278"/>
    </location>
</feature>
<evidence type="ECO:0000256" key="1">
    <source>
        <dbReference type="ARBA" id="ARBA00004167"/>
    </source>
</evidence>
<dbReference type="RefSeq" id="WP_245613499.1">
    <property type="nucleotide sequence ID" value="NZ_BBPI01000072.1"/>
</dbReference>
<feature type="domain" description="TonB C-terminal" evidence="6">
    <location>
        <begin position="280"/>
        <end position="372"/>
    </location>
</feature>
<keyword evidence="4" id="KW-0472">Membrane</keyword>
<evidence type="ECO:0000256" key="3">
    <source>
        <dbReference type="ARBA" id="ARBA00022989"/>
    </source>
</evidence>
<dbReference type="Proteomes" id="UP000032305">
    <property type="component" value="Unassembled WGS sequence"/>
</dbReference>
<evidence type="ECO:0000256" key="4">
    <source>
        <dbReference type="ARBA" id="ARBA00023136"/>
    </source>
</evidence>
<evidence type="ECO:0000313" key="8">
    <source>
        <dbReference type="Proteomes" id="UP000032305"/>
    </source>
</evidence>
<sequence>MIRFRHAALSLALLPALVVPSAAASSLQNALPIAPTKPGSSGRVLVQWVPGEIRCHGVPVTGQPIRRPWNQLGWVGNATQNAMTLHFAIDPTGRPVSLTRETTGFVPLSEDVEPALAASRFAPQAPQQDCTVTYMMRSSALAGADGLELMAYTVHPVTGPLPEEGWQRIRDAGGDCLTNPQPQPLERHFPDFATIPATPGVQDWSMIRYDVDAGGRTRGAALLAGTGNRALDAAALKAIRESRFTKGARSGCLYPYWRAAAKLPAPDMPEAIRATKLAGNCPDEHGWAVPPQLRFPEPYRRRSIEGWAVIGYDVAPWGQTGNLRVIAAQPADGFGEQALAMIRDAKLPASQQGYTGCVDRVRFKITPEPAPSAGGEGGAPVPGM</sequence>
<comment type="subcellular location">
    <subcellularLocation>
        <location evidence="1">Membrane</location>
        <topology evidence="1">Single-pass membrane protein</topology>
    </subcellularLocation>
</comment>
<evidence type="ECO:0000256" key="5">
    <source>
        <dbReference type="SAM" id="SignalP"/>
    </source>
</evidence>
<keyword evidence="5" id="KW-0732">Signal</keyword>
<dbReference type="EMBL" id="BBPI01000072">
    <property type="protein sequence ID" value="GAM02029.1"/>
    <property type="molecule type" value="Genomic_DNA"/>
</dbReference>
<evidence type="ECO:0000256" key="2">
    <source>
        <dbReference type="ARBA" id="ARBA00022692"/>
    </source>
</evidence>
<dbReference type="GO" id="GO:0055085">
    <property type="term" value="P:transmembrane transport"/>
    <property type="evidence" value="ECO:0007669"/>
    <property type="project" value="InterPro"/>
</dbReference>
<dbReference type="Gene3D" id="3.30.2420.10">
    <property type="entry name" value="TonB"/>
    <property type="match status" value="1"/>
</dbReference>
<name>A0A0A1WAQ7_9SPHN</name>
<evidence type="ECO:0000313" key="7">
    <source>
        <dbReference type="EMBL" id="GAM02029.1"/>
    </source>
</evidence>
<keyword evidence="8" id="KW-1185">Reference proteome</keyword>
<dbReference type="InterPro" id="IPR006260">
    <property type="entry name" value="TonB/TolA_C"/>
</dbReference>
<keyword evidence="3" id="KW-1133">Transmembrane helix</keyword>
<organism evidence="7 8">
    <name type="scientific">Sphingomonas parapaucimobilis NBRC 15100</name>
    <dbReference type="NCBI Taxonomy" id="1219049"/>
    <lineage>
        <taxon>Bacteria</taxon>
        <taxon>Pseudomonadati</taxon>
        <taxon>Pseudomonadota</taxon>
        <taxon>Alphaproteobacteria</taxon>
        <taxon>Sphingomonadales</taxon>
        <taxon>Sphingomonadaceae</taxon>
        <taxon>Sphingomonas</taxon>
    </lineage>
</organism>
<dbReference type="Gene3D" id="3.30.1150.10">
    <property type="match status" value="1"/>
</dbReference>
<dbReference type="eggNOG" id="ENOG5032T23">
    <property type="taxonomic scope" value="Bacteria"/>
</dbReference>
<keyword evidence="2" id="KW-0812">Transmembrane</keyword>
<dbReference type="PROSITE" id="PS52015">
    <property type="entry name" value="TONB_CTD"/>
    <property type="match status" value="2"/>
</dbReference>
<dbReference type="AlphaFoldDB" id="A0A0A1WAQ7"/>
<protein>
    <recommendedName>
        <fullName evidence="6">TonB C-terminal domain-containing protein</fullName>
    </recommendedName>
</protein>
<reference evidence="7 8" key="1">
    <citation type="submission" date="2014-11" db="EMBL/GenBank/DDBJ databases">
        <title>Whole genome shotgun sequence of Sphingomonas parapaucimobilis NBRC 15100.</title>
        <authorList>
            <person name="Katano-Makiyama Y."/>
            <person name="Hosoyama A."/>
            <person name="Hashimoto M."/>
            <person name="Hosoyama Y."/>
            <person name="Noguchi M."/>
            <person name="Numata M."/>
            <person name="Tsuchikane K."/>
            <person name="Hirakata S."/>
            <person name="Uohara A."/>
            <person name="Shimodaira J."/>
            <person name="Ohji S."/>
            <person name="Ichikawa N."/>
            <person name="Kimura A."/>
            <person name="Yamazoe A."/>
            <person name="Fujita N."/>
        </authorList>
    </citation>
    <scope>NUCLEOTIDE SEQUENCE [LARGE SCALE GENOMIC DNA]</scope>
    <source>
        <strain evidence="7 8">NBRC 15100</strain>
    </source>
</reference>
<accession>A0A0A1WAQ7</accession>
<dbReference type="InterPro" id="IPR037682">
    <property type="entry name" value="TonB_C"/>
</dbReference>
<dbReference type="NCBIfam" id="TIGR01352">
    <property type="entry name" value="tonB_Cterm"/>
    <property type="match status" value="1"/>
</dbReference>
<dbReference type="Pfam" id="PF03544">
    <property type="entry name" value="TonB_C"/>
    <property type="match status" value="1"/>
</dbReference>
<gene>
    <name evidence="7" type="ORF">SP5_072_00110</name>
</gene>